<reference evidence="14 15" key="1">
    <citation type="submission" date="2015-11" db="EMBL/GenBank/DDBJ databases">
        <title>Draft genome sequence of Paramesorhizobium deserti A-3-E, a strain highly resistant to diverse beta-lactam antibiotics.</title>
        <authorList>
            <person name="Lv R."/>
            <person name="Yang X."/>
            <person name="Fang N."/>
            <person name="Guo J."/>
            <person name="Luo X."/>
            <person name="Peng F."/>
            <person name="Yang R."/>
            <person name="Cui Y."/>
            <person name="Fang C."/>
            <person name="Song Y."/>
        </authorList>
    </citation>
    <scope>NUCLEOTIDE SEQUENCE [LARGE SCALE GENOMIC DNA]</scope>
    <source>
        <strain evidence="14 15">A-3-E</strain>
    </source>
</reference>
<evidence type="ECO:0000313" key="14">
    <source>
        <dbReference type="EMBL" id="KXF78975.1"/>
    </source>
</evidence>
<dbReference type="PANTHER" id="PTHR30070:SF1">
    <property type="entry name" value="CYTOCHROME C BIOGENESIS B-RELATED"/>
    <property type="match status" value="1"/>
</dbReference>
<feature type="transmembrane region" description="Helical" evidence="13">
    <location>
        <begin position="12"/>
        <end position="35"/>
    </location>
</feature>
<comment type="caution">
    <text evidence="14">The sequence shown here is derived from an EMBL/GenBank/DDBJ whole genome shotgun (WGS) entry which is preliminary data.</text>
</comment>
<evidence type="ECO:0000256" key="2">
    <source>
        <dbReference type="ARBA" id="ARBA00004429"/>
    </source>
</evidence>
<comment type="similarity">
    <text evidence="3 12">Belongs to the CcmB/CycW/HelB family.</text>
</comment>
<keyword evidence="5 12" id="KW-0813">Transport</keyword>
<evidence type="ECO:0000256" key="3">
    <source>
        <dbReference type="ARBA" id="ARBA00010544"/>
    </source>
</evidence>
<evidence type="ECO:0000256" key="13">
    <source>
        <dbReference type="SAM" id="Phobius"/>
    </source>
</evidence>
<proteinExistence type="inferred from homology"/>
<evidence type="ECO:0000256" key="11">
    <source>
        <dbReference type="ARBA" id="ARBA00023136"/>
    </source>
</evidence>
<sequence length="221" mass="22711">MTALFIRDFRLALRAGGGALVGILFFLAVITVVPFGVGPDLALLSRIGPAMLWIGALLAALLGLDRLFQADRDDGSLDLLIMAADRHMLSVTVLVKCLAHWTATVLPLVIAAPLLGLFMNMTPTAIGATALTLLVGTPAITLIGAVGAALAVSLPRGGLLVSVIVLPLTIPVLIFGVSAAYGAMTETAPFLAPFLILAAITLFFAVIGPLAAATALKFSTD</sequence>
<dbReference type="OrthoDB" id="9812915at2"/>
<keyword evidence="11 12" id="KW-0472">Membrane</keyword>
<name>A0A135I0L3_9HYPH</name>
<dbReference type="EMBL" id="LNTU01000001">
    <property type="protein sequence ID" value="KXF78975.1"/>
    <property type="molecule type" value="Genomic_DNA"/>
</dbReference>
<keyword evidence="8 13" id="KW-0812">Transmembrane</keyword>
<accession>A0A135I0L3</accession>
<dbReference type="PIRSF" id="PIRSF002764">
    <property type="entry name" value="CcmB"/>
    <property type="match status" value="1"/>
</dbReference>
<dbReference type="Proteomes" id="UP000070107">
    <property type="component" value="Unassembled WGS sequence"/>
</dbReference>
<gene>
    <name evidence="14" type="ORF">ATN84_04275</name>
</gene>
<keyword evidence="10 13" id="KW-1133">Transmembrane helix</keyword>
<feature type="transmembrane region" description="Helical" evidence="13">
    <location>
        <begin position="190"/>
        <end position="216"/>
    </location>
</feature>
<evidence type="ECO:0000256" key="4">
    <source>
        <dbReference type="ARBA" id="ARBA00016452"/>
    </source>
</evidence>
<feature type="transmembrane region" description="Helical" evidence="13">
    <location>
        <begin position="89"/>
        <end position="119"/>
    </location>
</feature>
<dbReference type="GO" id="GO:1903607">
    <property type="term" value="P:cytochrome c biosynthetic process"/>
    <property type="evidence" value="ECO:0007669"/>
    <property type="project" value="TreeGrafter"/>
</dbReference>
<dbReference type="InterPro" id="IPR026031">
    <property type="entry name" value="Cyt_c_CcmB_bac"/>
</dbReference>
<evidence type="ECO:0000256" key="5">
    <source>
        <dbReference type="ARBA" id="ARBA00022448"/>
    </source>
</evidence>
<dbReference type="PANTHER" id="PTHR30070">
    <property type="entry name" value="HEME EXPORTER PROTEIN B"/>
    <property type="match status" value="1"/>
</dbReference>
<dbReference type="RefSeq" id="WP_068880245.1">
    <property type="nucleotide sequence ID" value="NZ_LNTU01000001.1"/>
</dbReference>
<keyword evidence="15" id="KW-1185">Reference proteome</keyword>
<evidence type="ECO:0000256" key="7">
    <source>
        <dbReference type="ARBA" id="ARBA00022519"/>
    </source>
</evidence>
<dbReference type="PRINTS" id="PR01414">
    <property type="entry name" value="CCMBBIOGNSIS"/>
</dbReference>
<evidence type="ECO:0000256" key="12">
    <source>
        <dbReference type="PIRNR" id="PIRNR002764"/>
    </source>
</evidence>
<dbReference type="AlphaFoldDB" id="A0A135I0L3"/>
<dbReference type="GO" id="GO:0005886">
    <property type="term" value="C:plasma membrane"/>
    <property type="evidence" value="ECO:0007669"/>
    <property type="project" value="UniProtKB-SubCell"/>
</dbReference>
<keyword evidence="6 12" id="KW-1003">Cell membrane</keyword>
<comment type="function">
    <text evidence="1 12">Required for the export of heme to the periplasm for the biogenesis of c-type cytochromes.</text>
</comment>
<keyword evidence="9 12" id="KW-0201">Cytochrome c-type biogenesis</keyword>
<protein>
    <recommendedName>
        <fullName evidence="4 12">Heme exporter protein B</fullName>
    </recommendedName>
</protein>
<evidence type="ECO:0000256" key="9">
    <source>
        <dbReference type="ARBA" id="ARBA00022748"/>
    </source>
</evidence>
<keyword evidence="7 12" id="KW-0997">Cell inner membrane</keyword>
<feature type="transmembrane region" description="Helical" evidence="13">
    <location>
        <begin position="47"/>
        <end position="68"/>
    </location>
</feature>
<dbReference type="NCBIfam" id="TIGR01190">
    <property type="entry name" value="ccmB"/>
    <property type="match status" value="1"/>
</dbReference>
<evidence type="ECO:0000256" key="1">
    <source>
        <dbReference type="ARBA" id="ARBA00002442"/>
    </source>
</evidence>
<dbReference type="GO" id="GO:0015232">
    <property type="term" value="F:heme transmembrane transporter activity"/>
    <property type="evidence" value="ECO:0007669"/>
    <property type="project" value="InterPro"/>
</dbReference>
<comment type="subcellular location">
    <subcellularLocation>
        <location evidence="2">Cell inner membrane</location>
        <topology evidence="2">Multi-pass membrane protein</topology>
    </subcellularLocation>
</comment>
<evidence type="ECO:0000256" key="6">
    <source>
        <dbReference type="ARBA" id="ARBA00022475"/>
    </source>
</evidence>
<evidence type="ECO:0000256" key="10">
    <source>
        <dbReference type="ARBA" id="ARBA00022989"/>
    </source>
</evidence>
<feature type="transmembrane region" description="Helical" evidence="13">
    <location>
        <begin position="125"/>
        <end position="152"/>
    </location>
</feature>
<organism evidence="14 15">
    <name type="scientific">Paramesorhizobium deserti</name>
    <dbReference type="NCBI Taxonomy" id="1494590"/>
    <lineage>
        <taxon>Bacteria</taxon>
        <taxon>Pseudomonadati</taxon>
        <taxon>Pseudomonadota</taxon>
        <taxon>Alphaproteobacteria</taxon>
        <taxon>Hyphomicrobiales</taxon>
        <taxon>Phyllobacteriaceae</taxon>
        <taxon>Paramesorhizobium</taxon>
    </lineage>
</organism>
<evidence type="ECO:0000313" key="15">
    <source>
        <dbReference type="Proteomes" id="UP000070107"/>
    </source>
</evidence>
<evidence type="ECO:0000256" key="8">
    <source>
        <dbReference type="ARBA" id="ARBA00022692"/>
    </source>
</evidence>
<dbReference type="GO" id="GO:0017004">
    <property type="term" value="P:cytochrome complex assembly"/>
    <property type="evidence" value="ECO:0007669"/>
    <property type="project" value="UniProtKB-KW"/>
</dbReference>
<dbReference type="STRING" id="1494590.ATN84_04275"/>
<feature type="transmembrane region" description="Helical" evidence="13">
    <location>
        <begin position="159"/>
        <end position="184"/>
    </location>
</feature>
<dbReference type="InterPro" id="IPR003544">
    <property type="entry name" value="Cyt_c_biogenesis_CcmB"/>
</dbReference>
<dbReference type="Pfam" id="PF03379">
    <property type="entry name" value="CcmB"/>
    <property type="match status" value="1"/>
</dbReference>